<accession>A0A517SML9</accession>
<dbReference type="KEGG" id="ccos:Pan44_54270"/>
<evidence type="ECO:0000313" key="2">
    <source>
        <dbReference type="Proteomes" id="UP000315700"/>
    </source>
</evidence>
<gene>
    <name evidence="1" type="ORF">Pan44_54270</name>
</gene>
<evidence type="ECO:0000313" key="1">
    <source>
        <dbReference type="EMBL" id="QDT57358.1"/>
    </source>
</evidence>
<dbReference type="InParanoid" id="A0A517SML9"/>
<dbReference type="EMBL" id="CP036271">
    <property type="protein sequence ID" value="QDT57358.1"/>
    <property type="molecule type" value="Genomic_DNA"/>
</dbReference>
<dbReference type="Proteomes" id="UP000315700">
    <property type="component" value="Chromosome"/>
</dbReference>
<organism evidence="1 2">
    <name type="scientific">Caulifigura coniformis</name>
    <dbReference type="NCBI Taxonomy" id="2527983"/>
    <lineage>
        <taxon>Bacteria</taxon>
        <taxon>Pseudomonadati</taxon>
        <taxon>Planctomycetota</taxon>
        <taxon>Planctomycetia</taxon>
        <taxon>Planctomycetales</taxon>
        <taxon>Planctomycetaceae</taxon>
        <taxon>Caulifigura</taxon>
    </lineage>
</organism>
<reference evidence="1 2" key="1">
    <citation type="submission" date="2019-02" db="EMBL/GenBank/DDBJ databases">
        <title>Deep-cultivation of Planctomycetes and their phenomic and genomic characterization uncovers novel biology.</title>
        <authorList>
            <person name="Wiegand S."/>
            <person name="Jogler M."/>
            <person name="Boedeker C."/>
            <person name="Pinto D."/>
            <person name="Vollmers J."/>
            <person name="Rivas-Marin E."/>
            <person name="Kohn T."/>
            <person name="Peeters S.H."/>
            <person name="Heuer A."/>
            <person name="Rast P."/>
            <person name="Oberbeckmann S."/>
            <person name="Bunk B."/>
            <person name="Jeske O."/>
            <person name="Meyerdierks A."/>
            <person name="Storesund J.E."/>
            <person name="Kallscheuer N."/>
            <person name="Luecker S."/>
            <person name="Lage O.M."/>
            <person name="Pohl T."/>
            <person name="Merkel B.J."/>
            <person name="Hornburger P."/>
            <person name="Mueller R.-W."/>
            <person name="Bruemmer F."/>
            <person name="Labrenz M."/>
            <person name="Spormann A.M."/>
            <person name="Op den Camp H."/>
            <person name="Overmann J."/>
            <person name="Amann R."/>
            <person name="Jetten M.S.M."/>
            <person name="Mascher T."/>
            <person name="Medema M.H."/>
            <person name="Devos D.P."/>
            <person name="Kaster A.-K."/>
            <person name="Ovreas L."/>
            <person name="Rohde M."/>
            <person name="Galperin M.Y."/>
            <person name="Jogler C."/>
        </authorList>
    </citation>
    <scope>NUCLEOTIDE SEQUENCE [LARGE SCALE GENOMIC DNA]</scope>
    <source>
        <strain evidence="1 2">Pan44</strain>
    </source>
</reference>
<sequence length="140" mass="15865">MTSVRGKFPKHFVSFRSDRFELAIPDDEIDSLFPGADCCEWFYERLATATRCAPHQSPVMEDWGWTFAVKANGSTIRVNVWGIEEWFLGVESGFSLIGLLSPPHRKKTEADRLAVCDEIESLICTELKAEFLGWSETFPG</sequence>
<keyword evidence="2" id="KW-1185">Reference proteome</keyword>
<dbReference type="AlphaFoldDB" id="A0A517SML9"/>
<name>A0A517SML9_9PLAN</name>
<proteinExistence type="predicted"/>
<protein>
    <submittedName>
        <fullName evidence="1">Uncharacterized protein</fullName>
    </submittedName>
</protein>